<dbReference type="InterPro" id="IPR005467">
    <property type="entry name" value="His_kinase_dom"/>
</dbReference>
<keyword evidence="3" id="KW-0175">Coiled coil</keyword>
<accession>A0A0H1R296</accession>
<dbReference type="SUPFAM" id="SSF55874">
    <property type="entry name" value="ATPase domain of HSP90 chaperone/DNA topoisomerase II/histidine kinase"/>
    <property type="match status" value="1"/>
</dbReference>
<dbReference type="STRING" id="1550566.SZ63_00205"/>
<dbReference type="Pfam" id="PF00072">
    <property type="entry name" value="Response_reg"/>
    <property type="match status" value="1"/>
</dbReference>
<dbReference type="Gene3D" id="3.40.50.2300">
    <property type="match status" value="1"/>
</dbReference>
<comment type="caution">
    <text evidence="6">The sequence shown here is derived from an EMBL/GenBank/DDBJ whole genome shotgun (WGS) entry which is preliminary data.</text>
</comment>
<evidence type="ECO:0000313" key="6">
    <source>
        <dbReference type="EMBL" id="KLK88936.1"/>
    </source>
</evidence>
<dbReference type="GO" id="GO:0000155">
    <property type="term" value="F:phosphorelay sensor kinase activity"/>
    <property type="evidence" value="ECO:0007669"/>
    <property type="project" value="TreeGrafter"/>
</dbReference>
<name>A0A0H1R296_9EURY</name>
<dbReference type="InterPro" id="IPR003594">
    <property type="entry name" value="HATPase_dom"/>
</dbReference>
<evidence type="ECO:0000256" key="2">
    <source>
        <dbReference type="PROSITE-ProRule" id="PRU00169"/>
    </source>
</evidence>
<feature type="domain" description="Histidine kinase" evidence="4">
    <location>
        <begin position="232"/>
        <end position="431"/>
    </location>
</feature>
<feature type="modified residue" description="4-aspartylphosphate" evidence="2">
    <location>
        <position position="61"/>
    </location>
</feature>
<dbReference type="SUPFAM" id="SSF52172">
    <property type="entry name" value="CheY-like"/>
    <property type="match status" value="1"/>
</dbReference>
<dbReference type="OrthoDB" id="2830at2157"/>
<evidence type="ECO:0000313" key="7">
    <source>
        <dbReference type="Proteomes" id="UP000035301"/>
    </source>
</evidence>
<feature type="domain" description="Response regulatory" evidence="5">
    <location>
        <begin position="12"/>
        <end position="126"/>
    </location>
</feature>
<evidence type="ECO:0000256" key="1">
    <source>
        <dbReference type="ARBA" id="ARBA00022553"/>
    </source>
</evidence>
<proteinExistence type="predicted"/>
<sequence>MEGKHEGGTKLSVLVVEDSRTQAEFIRHVLETEGYDVTLAADGTEAIRRMEAGMPDIVLTDIMMPGMDGYDLCRRVKRDFPDMPVILVTNLFDPADVLKGLASGADSFIVKPVDPEHVRSQIEAVMRTREMPEPKDSPAQLEIPFAGSTYTIAAGRLKILNTLLSTYTVAVTKNTELQEAQEQLHSLNEQLQEAVADLSRSNESLAAENQERRRVEKALAEANRKLQLMASITRHDLLNQLAALWGYLDLAQVMREREPANAWRHVESAAEMVNRINNTVRFTAEYQKVGATAPTWQEIRSLVGRSEKYVSTGKVTLENAIPAGVEIFADPLIEKVFSNLIENALRYGETVTTITFSLRQDGETYTILCEDDGVGVPAGDKEKIFTYAHGMNTGLGLFLAREILAITGITIQETGIPGSGARFELLCPAKVIRAPDRQTG</sequence>
<evidence type="ECO:0000259" key="4">
    <source>
        <dbReference type="PROSITE" id="PS50109"/>
    </source>
</evidence>
<dbReference type="Proteomes" id="UP000035301">
    <property type="component" value="Unassembled WGS sequence"/>
</dbReference>
<dbReference type="Pfam" id="PF02518">
    <property type="entry name" value="HATPase_c"/>
    <property type="match status" value="1"/>
</dbReference>
<reference evidence="6 7" key="1">
    <citation type="journal article" date="2015" name="Int. J. Syst. Evol. Microbiol.">
        <title>Methanoculleus sediminis sp. nov., a methanogen from sediments near a submarine mud volcano.</title>
        <authorList>
            <person name="Chen S.C."/>
            <person name="Chen M.F."/>
            <person name="Lai M.C."/>
            <person name="Weng C.Y."/>
            <person name="Wu S.Y."/>
            <person name="Lin S."/>
            <person name="Yang T.F."/>
            <person name="Chen P.C."/>
        </authorList>
    </citation>
    <scope>NUCLEOTIDE SEQUENCE [LARGE SCALE GENOMIC DNA]</scope>
    <source>
        <strain evidence="6 7">S3Fa</strain>
    </source>
</reference>
<gene>
    <name evidence="6" type="ORF">SZ63_00205</name>
</gene>
<dbReference type="PROSITE" id="PS50109">
    <property type="entry name" value="HIS_KIN"/>
    <property type="match status" value="1"/>
</dbReference>
<dbReference type="PATRIC" id="fig|1550566.3.peg.47"/>
<dbReference type="PANTHER" id="PTHR43547:SF2">
    <property type="entry name" value="HYBRID SIGNAL TRANSDUCTION HISTIDINE KINASE C"/>
    <property type="match status" value="1"/>
</dbReference>
<evidence type="ECO:0000259" key="5">
    <source>
        <dbReference type="PROSITE" id="PS50110"/>
    </source>
</evidence>
<keyword evidence="1 2" id="KW-0597">Phosphoprotein</keyword>
<dbReference type="InterPro" id="IPR001789">
    <property type="entry name" value="Sig_transdc_resp-reg_receiver"/>
</dbReference>
<dbReference type="InterPro" id="IPR036890">
    <property type="entry name" value="HATPase_C_sf"/>
</dbReference>
<keyword evidence="6" id="KW-0418">Kinase</keyword>
<dbReference type="Gene3D" id="3.30.565.10">
    <property type="entry name" value="Histidine kinase-like ATPase, C-terminal domain"/>
    <property type="match status" value="1"/>
</dbReference>
<evidence type="ECO:0000256" key="3">
    <source>
        <dbReference type="SAM" id="Coils"/>
    </source>
</evidence>
<feature type="coiled-coil region" evidence="3">
    <location>
        <begin position="170"/>
        <end position="225"/>
    </location>
</feature>
<organism evidence="6 7">
    <name type="scientific">Methanoculleus sediminis</name>
    <dbReference type="NCBI Taxonomy" id="1550566"/>
    <lineage>
        <taxon>Archaea</taxon>
        <taxon>Methanobacteriati</taxon>
        <taxon>Methanobacteriota</taxon>
        <taxon>Stenosarchaea group</taxon>
        <taxon>Methanomicrobia</taxon>
        <taxon>Methanomicrobiales</taxon>
        <taxon>Methanomicrobiaceae</taxon>
        <taxon>Methanoculleus</taxon>
    </lineage>
</organism>
<dbReference type="PANTHER" id="PTHR43547">
    <property type="entry name" value="TWO-COMPONENT HISTIDINE KINASE"/>
    <property type="match status" value="1"/>
</dbReference>
<keyword evidence="7" id="KW-1185">Reference proteome</keyword>
<dbReference type="SMART" id="SM00448">
    <property type="entry name" value="REC"/>
    <property type="match status" value="1"/>
</dbReference>
<dbReference type="PROSITE" id="PS50110">
    <property type="entry name" value="RESPONSE_REGULATORY"/>
    <property type="match status" value="1"/>
</dbReference>
<dbReference type="RefSeq" id="WP_048179301.1">
    <property type="nucleotide sequence ID" value="NZ_JXOJ01000001.1"/>
</dbReference>
<protein>
    <submittedName>
        <fullName evidence="6">Histidine kinase</fullName>
    </submittedName>
</protein>
<keyword evidence="6" id="KW-0808">Transferase</keyword>
<dbReference type="EMBL" id="JXOJ01000001">
    <property type="protein sequence ID" value="KLK88936.1"/>
    <property type="molecule type" value="Genomic_DNA"/>
</dbReference>
<dbReference type="CDD" id="cd00075">
    <property type="entry name" value="HATPase"/>
    <property type="match status" value="1"/>
</dbReference>
<dbReference type="InterPro" id="IPR011006">
    <property type="entry name" value="CheY-like_superfamily"/>
</dbReference>
<dbReference type="SMART" id="SM00387">
    <property type="entry name" value="HATPase_c"/>
    <property type="match status" value="1"/>
</dbReference>
<dbReference type="AlphaFoldDB" id="A0A0H1R296"/>